<feature type="coiled-coil region" evidence="1">
    <location>
        <begin position="111"/>
        <end position="138"/>
    </location>
</feature>
<accession>A0A397SQ26</accession>
<dbReference type="Proteomes" id="UP000265703">
    <property type="component" value="Unassembled WGS sequence"/>
</dbReference>
<feature type="region of interest" description="Disordered" evidence="2">
    <location>
        <begin position="42"/>
        <end position="72"/>
    </location>
</feature>
<dbReference type="OrthoDB" id="2310071at2759"/>
<dbReference type="AlphaFoldDB" id="A0A397SQ26"/>
<organism evidence="3 4">
    <name type="scientific">Glomus cerebriforme</name>
    <dbReference type="NCBI Taxonomy" id="658196"/>
    <lineage>
        <taxon>Eukaryota</taxon>
        <taxon>Fungi</taxon>
        <taxon>Fungi incertae sedis</taxon>
        <taxon>Mucoromycota</taxon>
        <taxon>Glomeromycotina</taxon>
        <taxon>Glomeromycetes</taxon>
        <taxon>Glomerales</taxon>
        <taxon>Glomeraceae</taxon>
        <taxon>Glomus</taxon>
    </lineage>
</organism>
<evidence type="ECO:0000313" key="4">
    <source>
        <dbReference type="Proteomes" id="UP000265703"/>
    </source>
</evidence>
<evidence type="ECO:0000313" key="3">
    <source>
        <dbReference type="EMBL" id="RIA86135.1"/>
    </source>
</evidence>
<protein>
    <submittedName>
        <fullName evidence="3">Uncharacterized protein</fullName>
    </submittedName>
</protein>
<name>A0A397SQ26_9GLOM</name>
<comment type="caution">
    <text evidence="3">The sequence shown here is derived from an EMBL/GenBank/DDBJ whole genome shotgun (WGS) entry which is preliminary data.</text>
</comment>
<dbReference type="EMBL" id="QKYT01000381">
    <property type="protein sequence ID" value="RIA86135.1"/>
    <property type="molecule type" value="Genomic_DNA"/>
</dbReference>
<evidence type="ECO:0000256" key="1">
    <source>
        <dbReference type="SAM" id="Coils"/>
    </source>
</evidence>
<gene>
    <name evidence="3" type="ORF">C1645_829756</name>
</gene>
<proteinExistence type="predicted"/>
<keyword evidence="4" id="KW-1185">Reference proteome</keyword>
<keyword evidence="1" id="KW-0175">Coiled coil</keyword>
<sequence>MWSVANILLTNASEAVLAEVNESTLPISVSYNFNSLDLINADDGNPNSINDDSDSDDSEEKMPDVSDNNEYDKYGGYNEYGKCDRGYYYHDGRYERKTLSPIISLQVAEERVKYEAETAELRSRIEKLELDASSKNAELHWRYKGLSIDNGIFLLEIWYDEKPEIVIPKRIQRIKEFVCLVSKSFDIQTISYKTLTPKYLDWYVKLTGLSSILTDKIHFKLYKRYKKETGNEPW</sequence>
<evidence type="ECO:0000256" key="2">
    <source>
        <dbReference type="SAM" id="MobiDB-lite"/>
    </source>
</evidence>
<reference evidence="3 4" key="1">
    <citation type="submission" date="2018-06" db="EMBL/GenBank/DDBJ databases">
        <title>Comparative genomics reveals the genomic features of Rhizophagus irregularis, R. cerebriforme, R. diaphanum and Gigaspora rosea, and their symbiotic lifestyle signature.</title>
        <authorList>
            <person name="Morin E."/>
            <person name="San Clemente H."/>
            <person name="Chen E.C.H."/>
            <person name="De La Providencia I."/>
            <person name="Hainaut M."/>
            <person name="Kuo A."/>
            <person name="Kohler A."/>
            <person name="Murat C."/>
            <person name="Tang N."/>
            <person name="Roy S."/>
            <person name="Loubradou J."/>
            <person name="Henrissat B."/>
            <person name="Grigoriev I.V."/>
            <person name="Corradi N."/>
            <person name="Roux C."/>
            <person name="Martin F.M."/>
        </authorList>
    </citation>
    <scope>NUCLEOTIDE SEQUENCE [LARGE SCALE GENOMIC DNA]</scope>
    <source>
        <strain evidence="3 4">DAOM 227022</strain>
    </source>
</reference>